<protein>
    <recommendedName>
        <fullName evidence="5">Alpha-type protein kinase domain-containing protein</fullName>
    </recommendedName>
</protein>
<feature type="domain" description="Alpha-type protein kinase" evidence="5">
    <location>
        <begin position="1"/>
        <end position="65"/>
    </location>
</feature>
<gene>
    <name evidence="6" type="ORF">FA15DRAFT_710747</name>
</gene>
<evidence type="ECO:0000256" key="2">
    <source>
        <dbReference type="ARBA" id="ARBA00022679"/>
    </source>
</evidence>
<evidence type="ECO:0000256" key="1">
    <source>
        <dbReference type="ARBA" id="ARBA00022527"/>
    </source>
</evidence>
<evidence type="ECO:0000259" key="5">
    <source>
        <dbReference type="PROSITE" id="PS51158"/>
    </source>
</evidence>
<sequence length="125" mass="13231">MAARSSSAREFDGPKFAPNTDHRPCYDTGSDMKYGLGDLGGFGLQGFVNQHECNSICKGLGLLPLKNGAAEEDSTDKSIVKIEEQLASLSSNDSIEFLGKGTAPIEKAAKKSRGLANLTSYATDV</sequence>
<evidence type="ECO:0000256" key="4">
    <source>
        <dbReference type="SAM" id="MobiDB-lite"/>
    </source>
</evidence>
<dbReference type="GO" id="GO:0004674">
    <property type="term" value="F:protein serine/threonine kinase activity"/>
    <property type="evidence" value="ECO:0007669"/>
    <property type="project" value="UniProtKB-KW"/>
</dbReference>
<keyword evidence="7" id="KW-1185">Reference proteome</keyword>
<proteinExistence type="predicted"/>
<evidence type="ECO:0000313" key="6">
    <source>
        <dbReference type="EMBL" id="TFK17486.1"/>
    </source>
</evidence>
<dbReference type="Proteomes" id="UP000307440">
    <property type="component" value="Unassembled WGS sequence"/>
</dbReference>
<organism evidence="6 7">
    <name type="scientific">Coprinopsis marcescibilis</name>
    <name type="common">Agaric fungus</name>
    <name type="synonym">Psathyrella marcescibilis</name>
    <dbReference type="NCBI Taxonomy" id="230819"/>
    <lineage>
        <taxon>Eukaryota</taxon>
        <taxon>Fungi</taxon>
        <taxon>Dikarya</taxon>
        <taxon>Basidiomycota</taxon>
        <taxon>Agaricomycotina</taxon>
        <taxon>Agaricomycetes</taxon>
        <taxon>Agaricomycetidae</taxon>
        <taxon>Agaricales</taxon>
        <taxon>Agaricineae</taxon>
        <taxon>Psathyrellaceae</taxon>
        <taxon>Coprinopsis</taxon>
    </lineage>
</organism>
<name>A0A5C3KBM1_COPMA</name>
<keyword evidence="3" id="KW-0418">Kinase</keyword>
<evidence type="ECO:0000256" key="3">
    <source>
        <dbReference type="ARBA" id="ARBA00022777"/>
    </source>
</evidence>
<reference evidence="6 7" key="1">
    <citation type="journal article" date="2019" name="Nat. Ecol. Evol.">
        <title>Megaphylogeny resolves global patterns of mushroom evolution.</title>
        <authorList>
            <person name="Varga T."/>
            <person name="Krizsan K."/>
            <person name="Foldi C."/>
            <person name="Dima B."/>
            <person name="Sanchez-Garcia M."/>
            <person name="Sanchez-Ramirez S."/>
            <person name="Szollosi G.J."/>
            <person name="Szarkandi J.G."/>
            <person name="Papp V."/>
            <person name="Albert L."/>
            <person name="Andreopoulos W."/>
            <person name="Angelini C."/>
            <person name="Antonin V."/>
            <person name="Barry K.W."/>
            <person name="Bougher N.L."/>
            <person name="Buchanan P."/>
            <person name="Buyck B."/>
            <person name="Bense V."/>
            <person name="Catcheside P."/>
            <person name="Chovatia M."/>
            <person name="Cooper J."/>
            <person name="Damon W."/>
            <person name="Desjardin D."/>
            <person name="Finy P."/>
            <person name="Geml J."/>
            <person name="Haridas S."/>
            <person name="Hughes K."/>
            <person name="Justo A."/>
            <person name="Karasinski D."/>
            <person name="Kautmanova I."/>
            <person name="Kiss B."/>
            <person name="Kocsube S."/>
            <person name="Kotiranta H."/>
            <person name="LaButti K.M."/>
            <person name="Lechner B.E."/>
            <person name="Liimatainen K."/>
            <person name="Lipzen A."/>
            <person name="Lukacs Z."/>
            <person name="Mihaltcheva S."/>
            <person name="Morgado L.N."/>
            <person name="Niskanen T."/>
            <person name="Noordeloos M.E."/>
            <person name="Ohm R.A."/>
            <person name="Ortiz-Santana B."/>
            <person name="Ovrebo C."/>
            <person name="Racz N."/>
            <person name="Riley R."/>
            <person name="Savchenko A."/>
            <person name="Shiryaev A."/>
            <person name="Soop K."/>
            <person name="Spirin V."/>
            <person name="Szebenyi C."/>
            <person name="Tomsovsky M."/>
            <person name="Tulloss R.E."/>
            <person name="Uehling J."/>
            <person name="Grigoriev I.V."/>
            <person name="Vagvolgyi C."/>
            <person name="Papp T."/>
            <person name="Martin F.M."/>
            <person name="Miettinen O."/>
            <person name="Hibbett D.S."/>
            <person name="Nagy L.G."/>
        </authorList>
    </citation>
    <scope>NUCLEOTIDE SEQUENCE [LARGE SCALE GENOMIC DNA]</scope>
    <source>
        <strain evidence="6 7">CBS 121175</strain>
    </source>
</reference>
<keyword evidence="2" id="KW-0808">Transferase</keyword>
<dbReference type="GO" id="GO:0005524">
    <property type="term" value="F:ATP binding"/>
    <property type="evidence" value="ECO:0007669"/>
    <property type="project" value="InterPro"/>
</dbReference>
<dbReference type="PROSITE" id="PS51158">
    <property type="entry name" value="ALPHA_KINASE"/>
    <property type="match status" value="1"/>
</dbReference>
<dbReference type="EMBL" id="ML210503">
    <property type="protein sequence ID" value="TFK17486.1"/>
    <property type="molecule type" value="Genomic_DNA"/>
</dbReference>
<evidence type="ECO:0000313" key="7">
    <source>
        <dbReference type="Proteomes" id="UP000307440"/>
    </source>
</evidence>
<dbReference type="InterPro" id="IPR004166">
    <property type="entry name" value="a-kinase_dom"/>
</dbReference>
<feature type="region of interest" description="Disordered" evidence="4">
    <location>
        <begin position="1"/>
        <end position="27"/>
    </location>
</feature>
<dbReference type="InterPro" id="IPR011009">
    <property type="entry name" value="Kinase-like_dom_sf"/>
</dbReference>
<dbReference type="AlphaFoldDB" id="A0A5C3KBM1"/>
<keyword evidence="1" id="KW-0723">Serine/threonine-protein kinase</keyword>
<dbReference type="Gene3D" id="3.20.200.10">
    <property type="entry name" value="MHCK/EF2 kinase"/>
    <property type="match status" value="1"/>
</dbReference>
<accession>A0A5C3KBM1</accession>
<dbReference type="SUPFAM" id="SSF56112">
    <property type="entry name" value="Protein kinase-like (PK-like)"/>
    <property type="match status" value="1"/>
</dbReference>